<proteinExistence type="predicted"/>
<dbReference type="PROSITE" id="PS00409">
    <property type="entry name" value="PROKAR_NTER_METHYL"/>
    <property type="match status" value="1"/>
</dbReference>
<dbReference type="STRING" id="1121326.CLMAG_04070"/>
<evidence type="ECO:0000313" key="2">
    <source>
        <dbReference type="EMBL" id="KZL93383.1"/>
    </source>
</evidence>
<dbReference type="PANTHER" id="PTHR30093">
    <property type="entry name" value="GENERAL SECRETION PATHWAY PROTEIN G"/>
    <property type="match status" value="1"/>
</dbReference>
<dbReference type="AlphaFoldDB" id="A0A162U3A6"/>
<feature type="transmembrane region" description="Helical" evidence="1">
    <location>
        <begin position="6"/>
        <end position="27"/>
    </location>
</feature>
<dbReference type="Proteomes" id="UP000076603">
    <property type="component" value="Unassembled WGS sequence"/>
</dbReference>
<keyword evidence="1" id="KW-1133">Transmembrane helix</keyword>
<dbReference type="OrthoDB" id="1918799at2"/>
<protein>
    <submittedName>
        <fullName evidence="2">Putative major pilin subunit</fullName>
    </submittedName>
</protein>
<dbReference type="RefSeq" id="WP_066617212.1">
    <property type="nucleotide sequence ID" value="NZ_FQXL01000015.1"/>
</dbReference>
<dbReference type="Gene3D" id="3.30.700.10">
    <property type="entry name" value="Glycoprotein, Type 4 Pilin"/>
    <property type="match status" value="1"/>
</dbReference>
<evidence type="ECO:0000256" key="1">
    <source>
        <dbReference type="SAM" id="Phobius"/>
    </source>
</evidence>
<dbReference type="NCBIfam" id="TIGR02532">
    <property type="entry name" value="IV_pilin_GFxxxE"/>
    <property type="match status" value="1"/>
</dbReference>
<sequence length="165" mass="17390">MKRKGFTLIELMIVIAIIAILAVVLIPKSQLFKNQSKNAGVTTNVNTVRGYLETKVSINGSANSYLSGSELNSAMTTAFISNTDNSQKLINPISSSSDAFTVIVDGATFTGTGIPTTSISSSYSVPSVVKSTTYAGQVIVDVHTDGYVVYGIDNAGLPTQVFIVK</sequence>
<reference evidence="2 3" key="1">
    <citation type="submission" date="2016-04" db="EMBL/GenBank/DDBJ databases">
        <title>Genome sequence of Clostridium magnum DSM 2767.</title>
        <authorList>
            <person name="Poehlein A."/>
            <person name="Uhlig R."/>
            <person name="Fischer R."/>
            <person name="Bahl H."/>
            <person name="Daniel R."/>
        </authorList>
    </citation>
    <scope>NUCLEOTIDE SEQUENCE [LARGE SCALE GENOMIC DNA]</scope>
    <source>
        <strain evidence="2 3">DSM 2767</strain>
    </source>
</reference>
<keyword evidence="3" id="KW-1185">Reference proteome</keyword>
<gene>
    <name evidence="2" type="ORF">CLMAG_04070</name>
</gene>
<name>A0A162U3A6_9CLOT</name>
<dbReference type="InterPro" id="IPR045584">
    <property type="entry name" value="Pilin-like"/>
</dbReference>
<dbReference type="SUPFAM" id="SSF54523">
    <property type="entry name" value="Pili subunits"/>
    <property type="match status" value="1"/>
</dbReference>
<dbReference type="PATRIC" id="fig|1121326.3.peg.384"/>
<dbReference type="Pfam" id="PF07963">
    <property type="entry name" value="N_methyl"/>
    <property type="match status" value="1"/>
</dbReference>
<dbReference type="EMBL" id="LWAE01000001">
    <property type="protein sequence ID" value="KZL93383.1"/>
    <property type="molecule type" value="Genomic_DNA"/>
</dbReference>
<keyword evidence="1" id="KW-0812">Transmembrane</keyword>
<accession>A0A162U3A6</accession>
<dbReference type="InterPro" id="IPR012902">
    <property type="entry name" value="N_methyl_site"/>
</dbReference>
<comment type="caution">
    <text evidence="2">The sequence shown here is derived from an EMBL/GenBank/DDBJ whole genome shotgun (WGS) entry which is preliminary data.</text>
</comment>
<organism evidence="2 3">
    <name type="scientific">Clostridium magnum DSM 2767</name>
    <dbReference type="NCBI Taxonomy" id="1121326"/>
    <lineage>
        <taxon>Bacteria</taxon>
        <taxon>Bacillati</taxon>
        <taxon>Bacillota</taxon>
        <taxon>Clostridia</taxon>
        <taxon>Eubacteriales</taxon>
        <taxon>Clostridiaceae</taxon>
        <taxon>Clostridium</taxon>
    </lineage>
</organism>
<evidence type="ECO:0000313" key="3">
    <source>
        <dbReference type="Proteomes" id="UP000076603"/>
    </source>
</evidence>
<keyword evidence="1" id="KW-0472">Membrane</keyword>